<dbReference type="Proteomes" id="UP000789570">
    <property type="component" value="Unassembled WGS sequence"/>
</dbReference>
<dbReference type="EMBL" id="CAJVPQ010001477">
    <property type="protein sequence ID" value="CAG8555104.1"/>
    <property type="molecule type" value="Genomic_DNA"/>
</dbReference>
<comment type="caution">
    <text evidence="1">The sequence shown here is derived from an EMBL/GenBank/DDBJ whole genome shotgun (WGS) entry which is preliminary data.</text>
</comment>
<proteinExistence type="predicted"/>
<gene>
    <name evidence="1" type="ORF">FCALED_LOCUS6317</name>
</gene>
<accession>A0A9N9B495</accession>
<keyword evidence="2" id="KW-1185">Reference proteome</keyword>
<evidence type="ECO:0000313" key="1">
    <source>
        <dbReference type="EMBL" id="CAG8555104.1"/>
    </source>
</evidence>
<dbReference type="AlphaFoldDB" id="A0A9N9B495"/>
<protein>
    <submittedName>
        <fullName evidence="1">5911_t:CDS:1</fullName>
    </submittedName>
</protein>
<sequence>MPLCKSSSINIYNTEQVDIDDTSLKTLNNNIEQDDDNLLKTRIERNVFLK</sequence>
<organism evidence="1 2">
    <name type="scientific">Funneliformis caledonium</name>
    <dbReference type="NCBI Taxonomy" id="1117310"/>
    <lineage>
        <taxon>Eukaryota</taxon>
        <taxon>Fungi</taxon>
        <taxon>Fungi incertae sedis</taxon>
        <taxon>Mucoromycota</taxon>
        <taxon>Glomeromycotina</taxon>
        <taxon>Glomeromycetes</taxon>
        <taxon>Glomerales</taxon>
        <taxon>Glomeraceae</taxon>
        <taxon>Funneliformis</taxon>
    </lineage>
</organism>
<name>A0A9N9B495_9GLOM</name>
<reference evidence="1" key="1">
    <citation type="submission" date="2021-06" db="EMBL/GenBank/DDBJ databases">
        <authorList>
            <person name="Kallberg Y."/>
            <person name="Tangrot J."/>
            <person name="Rosling A."/>
        </authorList>
    </citation>
    <scope>NUCLEOTIDE SEQUENCE</scope>
    <source>
        <strain evidence="1">UK204</strain>
    </source>
</reference>
<evidence type="ECO:0000313" key="2">
    <source>
        <dbReference type="Proteomes" id="UP000789570"/>
    </source>
</evidence>